<proteinExistence type="predicted"/>
<dbReference type="GO" id="GO:0009395">
    <property type="term" value="P:phospholipid catabolic process"/>
    <property type="evidence" value="ECO:0007669"/>
    <property type="project" value="TreeGrafter"/>
</dbReference>
<name>A0AAV9JJQ9_9PEZI</name>
<protein>
    <recommendedName>
        <fullName evidence="5">Acid phosphatase</fullName>
    </recommendedName>
</protein>
<evidence type="ECO:0008006" key="5">
    <source>
        <dbReference type="Google" id="ProtNLM"/>
    </source>
</evidence>
<dbReference type="Proteomes" id="UP001324427">
    <property type="component" value="Unassembled WGS sequence"/>
</dbReference>
<evidence type="ECO:0000313" key="3">
    <source>
        <dbReference type="EMBL" id="KAK4545484.1"/>
    </source>
</evidence>
<dbReference type="GO" id="GO:0016788">
    <property type="term" value="F:hydrolase activity, acting on ester bonds"/>
    <property type="evidence" value="ECO:0007669"/>
    <property type="project" value="InterPro"/>
</dbReference>
<dbReference type="AlphaFoldDB" id="A0AAV9JJQ9"/>
<dbReference type="PANTHER" id="PTHR31956:SF15">
    <property type="entry name" value="ACID PHOSPHATASE PHOA"/>
    <property type="match status" value="1"/>
</dbReference>
<evidence type="ECO:0000256" key="1">
    <source>
        <dbReference type="ARBA" id="ARBA00022801"/>
    </source>
</evidence>
<comment type="caution">
    <text evidence="3">The sequence shown here is derived from an EMBL/GenBank/DDBJ whole genome shotgun (WGS) entry which is preliminary data.</text>
</comment>
<dbReference type="Gene3D" id="3.40.720.10">
    <property type="entry name" value="Alkaline Phosphatase, subunit A"/>
    <property type="match status" value="1"/>
</dbReference>
<accession>A0AAV9JJQ9</accession>
<feature type="signal peptide" evidence="2">
    <location>
        <begin position="1"/>
        <end position="16"/>
    </location>
</feature>
<organism evidence="3 4">
    <name type="scientific">Oleoguttula mirabilis</name>
    <dbReference type="NCBI Taxonomy" id="1507867"/>
    <lineage>
        <taxon>Eukaryota</taxon>
        <taxon>Fungi</taxon>
        <taxon>Dikarya</taxon>
        <taxon>Ascomycota</taxon>
        <taxon>Pezizomycotina</taxon>
        <taxon>Dothideomycetes</taxon>
        <taxon>Dothideomycetidae</taxon>
        <taxon>Mycosphaerellales</taxon>
        <taxon>Teratosphaeriaceae</taxon>
        <taxon>Oleoguttula</taxon>
    </lineage>
</organism>
<dbReference type="EMBL" id="JAVFHQ010000019">
    <property type="protein sequence ID" value="KAK4545484.1"/>
    <property type="molecule type" value="Genomic_DNA"/>
</dbReference>
<gene>
    <name evidence="3" type="ORF">LTR36_002834</name>
</gene>
<evidence type="ECO:0000313" key="4">
    <source>
        <dbReference type="Proteomes" id="UP001324427"/>
    </source>
</evidence>
<sequence length="418" mass="45958">MAALALGALAIVGAAAHGPRYPTTTVTSLEPNVYTATVNTSVYAAQATAPTSKQPKHYVPGKSFDRFITIWLENTDFDKAASDPNLAWLATKGITLENYYGVTHPSEPNYVASVGGDNFGMDNDDFNQIDANVSSVIDLLEDKGISWGTYQEDMPYTGFEGYSWVNQETLANDYVRKHNPPVIYNANTSPRRLSYQKNLTEFHTDLANKDLPQWSFITPNMTDDGHDTSVTVAGTFTRSFLEPLLSDEYFMERTLILVTFDETETYTISNNVFSILLGGAVKGLEGTTDSRYYNHYSEISTVEANWGLHTLGRWDVGANVFNVVAEKTGDLYRPNLAVTGANETIFQNSSFAGPFNDDFATAAYPAPNVNIVSPKTGRTILPAIKRTWGSKESYYNNGVVIPDGQNPPKGYAVNDVSN</sequence>
<feature type="chain" id="PRO_5043754175" description="Acid phosphatase" evidence="2">
    <location>
        <begin position="17"/>
        <end position="418"/>
    </location>
</feature>
<dbReference type="FunFam" id="3.40.720.10:FF:000064">
    <property type="entry name" value="Probable acid phosphatase Pho610"/>
    <property type="match status" value="1"/>
</dbReference>
<dbReference type="InterPro" id="IPR017850">
    <property type="entry name" value="Alkaline_phosphatase_core_sf"/>
</dbReference>
<evidence type="ECO:0000256" key="2">
    <source>
        <dbReference type="SAM" id="SignalP"/>
    </source>
</evidence>
<reference evidence="3 4" key="1">
    <citation type="submission" date="2021-11" db="EMBL/GenBank/DDBJ databases">
        <title>Black yeast isolated from Biological Soil Crust.</title>
        <authorList>
            <person name="Kurbessoian T."/>
        </authorList>
    </citation>
    <scope>NUCLEOTIDE SEQUENCE [LARGE SCALE GENOMIC DNA]</scope>
    <source>
        <strain evidence="3 4">CCFEE 5522</strain>
    </source>
</reference>
<dbReference type="InterPro" id="IPR007312">
    <property type="entry name" value="Phosphoesterase"/>
</dbReference>
<keyword evidence="2" id="KW-0732">Signal</keyword>
<keyword evidence="1" id="KW-0378">Hydrolase</keyword>
<keyword evidence="4" id="KW-1185">Reference proteome</keyword>
<dbReference type="PANTHER" id="PTHR31956">
    <property type="entry name" value="NON-SPECIFIC PHOSPHOLIPASE C4-RELATED"/>
    <property type="match status" value="1"/>
</dbReference>
<dbReference type="Pfam" id="PF04185">
    <property type="entry name" value="Phosphoesterase"/>
    <property type="match status" value="1"/>
</dbReference>